<proteinExistence type="predicted"/>
<name>A0A9X9T683_METOG</name>
<keyword evidence="3" id="KW-1185">Reference proteome</keyword>
<dbReference type="InterPro" id="IPR029063">
    <property type="entry name" value="SAM-dependent_MTases_sf"/>
</dbReference>
<sequence>MNEHTLIHITQGSLRHMNPMTDMAVLEAGRAAGIGEESFILDAGSGNGTALILLAEHYGCRGYGIDIREDACRTADIAAADAGLSDRLEFTCGDATKSAFPDGANLVISLGSADCWGGPDEAIRACAVLAGENGSILFGDRVWEGARTPPEFAREWPEVRTLYELVSAGREAGYVPVWLWHATPEDWDRYESGIWTHTATWLRDHPDAPEAAELAAYLEAIQDEYILFGREAVGWTMILFCPA</sequence>
<evidence type="ECO:0000313" key="3">
    <source>
        <dbReference type="Proteomes" id="UP001163096"/>
    </source>
</evidence>
<dbReference type="GO" id="GO:0032259">
    <property type="term" value="P:methylation"/>
    <property type="evidence" value="ECO:0007669"/>
    <property type="project" value="UniProtKB-KW"/>
</dbReference>
<protein>
    <submittedName>
        <fullName evidence="2">Class I SAM-dependent methyltransferase</fullName>
    </submittedName>
</protein>
<dbReference type="EMBL" id="CP113361">
    <property type="protein sequence ID" value="WAI00143.1"/>
    <property type="molecule type" value="Genomic_DNA"/>
</dbReference>
<accession>A0A9X9T683</accession>
<dbReference type="Pfam" id="PF13649">
    <property type="entry name" value="Methyltransf_25"/>
    <property type="match status" value="1"/>
</dbReference>
<dbReference type="Gene3D" id="3.40.50.150">
    <property type="entry name" value="Vaccinia Virus protein VP39"/>
    <property type="match status" value="1"/>
</dbReference>
<dbReference type="CDD" id="cd02440">
    <property type="entry name" value="AdoMet_MTases"/>
    <property type="match status" value="1"/>
</dbReference>
<evidence type="ECO:0000259" key="1">
    <source>
        <dbReference type="Pfam" id="PF13649"/>
    </source>
</evidence>
<dbReference type="Proteomes" id="UP001163096">
    <property type="component" value="Chromosome"/>
</dbReference>
<feature type="domain" description="Methyltransferase" evidence="1">
    <location>
        <begin position="40"/>
        <end position="126"/>
    </location>
</feature>
<dbReference type="SUPFAM" id="SSF53335">
    <property type="entry name" value="S-adenosyl-L-methionine-dependent methyltransferases"/>
    <property type="match status" value="1"/>
</dbReference>
<dbReference type="InterPro" id="IPR041698">
    <property type="entry name" value="Methyltransf_25"/>
</dbReference>
<evidence type="ECO:0000313" key="2">
    <source>
        <dbReference type="EMBL" id="WAI00143.1"/>
    </source>
</evidence>
<dbReference type="KEGG" id="mou:OU421_06785"/>
<dbReference type="GO" id="GO:0008168">
    <property type="term" value="F:methyltransferase activity"/>
    <property type="evidence" value="ECO:0007669"/>
    <property type="project" value="UniProtKB-KW"/>
</dbReference>
<organism evidence="2 3">
    <name type="scientific">Methanogenium organophilum</name>
    <dbReference type="NCBI Taxonomy" id="2199"/>
    <lineage>
        <taxon>Archaea</taxon>
        <taxon>Methanobacteriati</taxon>
        <taxon>Methanobacteriota</taxon>
        <taxon>Stenosarchaea group</taxon>
        <taxon>Methanomicrobia</taxon>
        <taxon>Methanomicrobiales</taxon>
        <taxon>Methanomicrobiaceae</taxon>
        <taxon>Methanogenium</taxon>
    </lineage>
</organism>
<dbReference type="RefSeq" id="WP_268185316.1">
    <property type="nucleotide sequence ID" value="NZ_CP113361.1"/>
</dbReference>
<gene>
    <name evidence="2" type="ORF">OU421_06785</name>
</gene>
<dbReference type="GeneID" id="76834793"/>
<keyword evidence="2" id="KW-0808">Transferase</keyword>
<reference evidence="2" key="1">
    <citation type="submission" date="2022-11" db="EMBL/GenBank/DDBJ databases">
        <title>Complete genome sequence of Methanogenium organophilum DSM 3596.</title>
        <authorList>
            <person name="Chen S.-C."/>
            <person name="Lai S.-J."/>
            <person name="You Y.-T."/>
        </authorList>
    </citation>
    <scope>NUCLEOTIDE SEQUENCE</scope>
    <source>
        <strain evidence="2">DSM 3596</strain>
    </source>
</reference>
<keyword evidence="2" id="KW-0489">Methyltransferase</keyword>
<dbReference type="AlphaFoldDB" id="A0A9X9T683"/>